<dbReference type="Proteomes" id="UP001460270">
    <property type="component" value="Unassembled WGS sequence"/>
</dbReference>
<gene>
    <name evidence="2" type="ORF">WMY93_022687</name>
</gene>
<feature type="coiled-coil region" evidence="1">
    <location>
        <begin position="122"/>
        <end position="163"/>
    </location>
</feature>
<dbReference type="InterPro" id="IPR013320">
    <property type="entry name" value="ConA-like_dom_sf"/>
</dbReference>
<sequence>MYLAGLCVGVFVDTKDSLSLSSGFSSDSSSDSEHSDFCQSDQQDVACQDSKDHHFASIEEKYLREELDQSLMLLKEHLEKAKDGQQMLLVIADCIRKQSHQTKRQIQDQFNKLHLFLEEEEEMRLRALREEEEQKFQKMKDKMSTVSKEIELLSETIRATEEQLRATDVSFHLMYKEAVERMQRCAVLEEPKLGPGALIDQAKHLGNLTFNIWSNMKAWHDLTSFTTEKQRRPNEAETDTDWALVLGSEGIDCGSMSWGVEVGNSGEWAVGVLTDCFERDARRTTWKAGAWLSRTMNMQPF</sequence>
<accession>A0AAW0N7M2</accession>
<dbReference type="EMBL" id="JBBPFD010000016">
    <property type="protein sequence ID" value="KAK7893535.1"/>
    <property type="molecule type" value="Genomic_DNA"/>
</dbReference>
<protein>
    <submittedName>
        <fullName evidence="2">Uncharacterized protein</fullName>
    </submittedName>
</protein>
<evidence type="ECO:0000313" key="3">
    <source>
        <dbReference type="Proteomes" id="UP001460270"/>
    </source>
</evidence>
<evidence type="ECO:0000256" key="1">
    <source>
        <dbReference type="SAM" id="Coils"/>
    </source>
</evidence>
<evidence type="ECO:0000313" key="2">
    <source>
        <dbReference type="EMBL" id="KAK7893535.1"/>
    </source>
</evidence>
<proteinExistence type="predicted"/>
<keyword evidence="3" id="KW-1185">Reference proteome</keyword>
<keyword evidence="1" id="KW-0175">Coiled coil</keyword>
<dbReference type="Gene3D" id="2.60.120.920">
    <property type="match status" value="1"/>
</dbReference>
<organism evidence="2 3">
    <name type="scientific">Mugilogobius chulae</name>
    <name type="common">yellowstripe goby</name>
    <dbReference type="NCBI Taxonomy" id="88201"/>
    <lineage>
        <taxon>Eukaryota</taxon>
        <taxon>Metazoa</taxon>
        <taxon>Chordata</taxon>
        <taxon>Craniata</taxon>
        <taxon>Vertebrata</taxon>
        <taxon>Euteleostomi</taxon>
        <taxon>Actinopterygii</taxon>
        <taxon>Neopterygii</taxon>
        <taxon>Teleostei</taxon>
        <taxon>Neoteleostei</taxon>
        <taxon>Acanthomorphata</taxon>
        <taxon>Gobiaria</taxon>
        <taxon>Gobiiformes</taxon>
        <taxon>Gobioidei</taxon>
        <taxon>Gobiidae</taxon>
        <taxon>Gobionellinae</taxon>
        <taxon>Mugilogobius</taxon>
    </lineage>
</organism>
<dbReference type="SUPFAM" id="SSF49899">
    <property type="entry name" value="Concanavalin A-like lectins/glucanases"/>
    <property type="match status" value="1"/>
</dbReference>
<comment type="caution">
    <text evidence="2">The sequence shown here is derived from an EMBL/GenBank/DDBJ whole genome shotgun (WGS) entry which is preliminary data.</text>
</comment>
<reference evidence="3" key="1">
    <citation type="submission" date="2024-04" db="EMBL/GenBank/DDBJ databases">
        <title>Salinicola lusitanus LLJ914,a marine bacterium isolated from the Okinawa Trough.</title>
        <authorList>
            <person name="Li J."/>
        </authorList>
    </citation>
    <scope>NUCLEOTIDE SEQUENCE [LARGE SCALE GENOMIC DNA]</scope>
</reference>
<dbReference type="PANTHER" id="PTHR24103">
    <property type="entry name" value="E3 UBIQUITIN-PROTEIN LIGASE TRIM"/>
    <property type="match status" value="1"/>
</dbReference>
<dbReference type="AlphaFoldDB" id="A0AAW0N7M2"/>
<dbReference type="InterPro" id="IPR050143">
    <property type="entry name" value="TRIM/RBCC"/>
</dbReference>
<name>A0AAW0N7M2_9GOBI</name>
<dbReference type="InterPro" id="IPR043136">
    <property type="entry name" value="B30.2/SPRY_sf"/>
</dbReference>